<dbReference type="EMBL" id="QNRE01000012">
    <property type="protein sequence ID" value="RBO87035.1"/>
    <property type="molecule type" value="Genomic_DNA"/>
</dbReference>
<organism evidence="2 3">
    <name type="scientific">Nocardia puris</name>
    <dbReference type="NCBI Taxonomy" id="208602"/>
    <lineage>
        <taxon>Bacteria</taxon>
        <taxon>Bacillati</taxon>
        <taxon>Actinomycetota</taxon>
        <taxon>Actinomycetes</taxon>
        <taxon>Mycobacteriales</taxon>
        <taxon>Nocardiaceae</taxon>
        <taxon>Nocardia</taxon>
    </lineage>
</organism>
<sequence>MELKPDQGTPDWWFQQLMAGFDRYEPQPWTPPGAPREVRETRRQRFERLWAYYTGRPPLPQVAADYTEVFQAVMRKARCNYAPIPVRALRDRMVLVGASTDQDSDVGGDDLAAEIAEVSNLQVQVQDLLGFLFAMSEAYALVVPSAPGSDSRPMITALDPRNAIGVPNPANPNILRAAMVRSVDELLGTETAHLFLPGWRYTAKRSLHPNGVVHLAKWEWEGEPEQVVGIDDLGGIPVIQFLNENGLGEFEEHIDLLDRINDTTLQRIVLTWYQSFRQMAVIGDLEGDSDEESDLPEVDDEFWADMFRRDPGAMWRVPEGVKFWESAPTDLTGILNAKRDDVKEFGVLTSTPLHMFAPDSANQTAEGATLTREGIEFKVRDRRARVEPGLKMLLRMAFAMAGQAARGAGLKLQWGVLENNSLADRGSATAQSRGVLSTRSQLIRIWGMKPEEAEQNIIELNAERLLTLATNSPTSPPAPGEPGDGSEPGDDDEPGDGSGAAA</sequence>
<dbReference type="OrthoDB" id="1780383at2"/>
<dbReference type="Proteomes" id="UP000252586">
    <property type="component" value="Unassembled WGS sequence"/>
</dbReference>
<feature type="region of interest" description="Disordered" evidence="1">
    <location>
        <begin position="468"/>
        <end position="502"/>
    </location>
</feature>
<evidence type="ECO:0000313" key="3">
    <source>
        <dbReference type="Proteomes" id="UP000252586"/>
    </source>
</evidence>
<name>A0A366DAR0_9NOCA</name>
<protein>
    <submittedName>
        <fullName evidence="2">SPP1 Gp6-like portal protein</fullName>
    </submittedName>
</protein>
<evidence type="ECO:0000313" key="2">
    <source>
        <dbReference type="EMBL" id="RBO87035.1"/>
    </source>
</evidence>
<reference evidence="2 3" key="1">
    <citation type="submission" date="2018-06" db="EMBL/GenBank/DDBJ databases">
        <title>Genomic Encyclopedia of Type Strains, Phase IV (KMG-IV): sequencing the most valuable type-strain genomes for metagenomic binning, comparative biology and taxonomic classification.</title>
        <authorList>
            <person name="Goeker M."/>
        </authorList>
    </citation>
    <scope>NUCLEOTIDE SEQUENCE [LARGE SCALE GENOMIC DNA]</scope>
    <source>
        <strain evidence="2 3">DSM 44599</strain>
    </source>
</reference>
<dbReference type="STRING" id="1210090.GCA_001613185_01352"/>
<comment type="caution">
    <text evidence="2">The sequence shown here is derived from an EMBL/GenBank/DDBJ whole genome shotgun (WGS) entry which is preliminary data.</text>
</comment>
<accession>A0A366DAR0</accession>
<dbReference type="InterPro" id="IPR021145">
    <property type="entry name" value="Portal_protein_SPP1_Gp6-like"/>
</dbReference>
<gene>
    <name evidence="2" type="ORF">DFR74_112212</name>
</gene>
<dbReference type="AlphaFoldDB" id="A0A366DAR0"/>
<dbReference type="Pfam" id="PF05133">
    <property type="entry name" value="SPP1_portal"/>
    <property type="match status" value="1"/>
</dbReference>
<evidence type="ECO:0000256" key="1">
    <source>
        <dbReference type="SAM" id="MobiDB-lite"/>
    </source>
</evidence>
<keyword evidence="3" id="KW-1185">Reference proteome</keyword>
<proteinExistence type="predicted"/>
<dbReference type="RefSeq" id="WP_067504996.1">
    <property type="nucleotide sequence ID" value="NZ_QNRE01000012.1"/>
</dbReference>